<accession>A0A2P2J181</accession>
<proteinExistence type="predicted"/>
<sequence>MLATGFQPKDKDKDKINSNIFPFSIQKGNSVLIA</sequence>
<dbReference type="AlphaFoldDB" id="A0A2P2J181"/>
<reference evidence="1" key="1">
    <citation type="submission" date="2018-02" db="EMBL/GenBank/DDBJ databases">
        <title>Rhizophora mucronata_Transcriptome.</title>
        <authorList>
            <person name="Meera S.P."/>
            <person name="Sreeshan A."/>
            <person name="Augustine A."/>
        </authorList>
    </citation>
    <scope>NUCLEOTIDE SEQUENCE</scope>
    <source>
        <tissue evidence="1">Leaf</tissue>
    </source>
</reference>
<dbReference type="EMBL" id="GGEC01006749">
    <property type="protein sequence ID" value="MBW87232.1"/>
    <property type="molecule type" value="Transcribed_RNA"/>
</dbReference>
<name>A0A2P2J181_RHIMU</name>
<organism evidence="1">
    <name type="scientific">Rhizophora mucronata</name>
    <name type="common">Asiatic mangrove</name>
    <dbReference type="NCBI Taxonomy" id="61149"/>
    <lineage>
        <taxon>Eukaryota</taxon>
        <taxon>Viridiplantae</taxon>
        <taxon>Streptophyta</taxon>
        <taxon>Embryophyta</taxon>
        <taxon>Tracheophyta</taxon>
        <taxon>Spermatophyta</taxon>
        <taxon>Magnoliopsida</taxon>
        <taxon>eudicotyledons</taxon>
        <taxon>Gunneridae</taxon>
        <taxon>Pentapetalae</taxon>
        <taxon>rosids</taxon>
        <taxon>fabids</taxon>
        <taxon>Malpighiales</taxon>
        <taxon>Rhizophoraceae</taxon>
        <taxon>Rhizophora</taxon>
    </lineage>
</organism>
<protein>
    <submittedName>
        <fullName evidence="1">Uncharacterized protein</fullName>
    </submittedName>
</protein>
<evidence type="ECO:0000313" key="1">
    <source>
        <dbReference type="EMBL" id="MBW87232.1"/>
    </source>
</evidence>